<dbReference type="Proteomes" id="UP001560045">
    <property type="component" value="Unassembled WGS sequence"/>
</dbReference>
<evidence type="ECO:0008006" key="3">
    <source>
        <dbReference type="Google" id="ProtNLM"/>
    </source>
</evidence>
<dbReference type="InterPro" id="IPR036390">
    <property type="entry name" value="WH_DNA-bd_sf"/>
</dbReference>
<organism evidence="1 2">
    <name type="scientific">Geodermatophilus maliterrae</name>
    <dbReference type="NCBI Taxonomy" id="3162531"/>
    <lineage>
        <taxon>Bacteria</taxon>
        <taxon>Bacillati</taxon>
        <taxon>Actinomycetota</taxon>
        <taxon>Actinomycetes</taxon>
        <taxon>Geodermatophilales</taxon>
        <taxon>Geodermatophilaceae</taxon>
        <taxon>Geodermatophilus</taxon>
    </lineage>
</organism>
<dbReference type="InterPro" id="IPR036388">
    <property type="entry name" value="WH-like_DNA-bd_sf"/>
</dbReference>
<protein>
    <recommendedName>
        <fullName evidence="3">MarR family transcriptional regulator</fullName>
    </recommendedName>
</protein>
<dbReference type="EMBL" id="JBFNXQ010000009">
    <property type="protein sequence ID" value="MEX5717684.1"/>
    <property type="molecule type" value="Genomic_DNA"/>
</dbReference>
<dbReference type="SUPFAM" id="SSF46785">
    <property type="entry name" value="Winged helix' DNA-binding domain"/>
    <property type="match status" value="1"/>
</dbReference>
<name>A0ABV3XAV6_9ACTN</name>
<dbReference type="Gene3D" id="1.10.10.10">
    <property type="entry name" value="Winged helix-like DNA-binding domain superfamily/Winged helix DNA-binding domain"/>
    <property type="match status" value="1"/>
</dbReference>
<dbReference type="NCBIfam" id="NF047719">
    <property type="entry name" value="SCO6745_fam_HTH"/>
    <property type="match status" value="1"/>
</dbReference>
<accession>A0ABV3XAV6</accession>
<proteinExistence type="predicted"/>
<dbReference type="Pfam" id="PF21863">
    <property type="entry name" value="HTH_67"/>
    <property type="match status" value="1"/>
</dbReference>
<evidence type="ECO:0000313" key="2">
    <source>
        <dbReference type="Proteomes" id="UP001560045"/>
    </source>
</evidence>
<keyword evidence="2" id="KW-1185">Reference proteome</keyword>
<evidence type="ECO:0000313" key="1">
    <source>
        <dbReference type="EMBL" id="MEX5717684.1"/>
    </source>
</evidence>
<gene>
    <name evidence="1" type="ORF">ABQ292_04795</name>
</gene>
<dbReference type="RefSeq" id="WP_369203775.1">
    <property type="nucleotide sequence ID" value="NZ_JBFNXQ010000009.1"/>
</dbReference>
<reference evidence="1 2" key="1">
    <citation type="submission" date="2024-06" db="EMBL/GenBank/DDBJ databases">
        <title>Draft genome sequence of Geodermatophilus badlandi, a novel member of the Geodermatophilaceae isolated from badland sedimentary rocks in the Red desert, Wyoming, USA.</title>
        <authorList>
            <person name="Ben Tekaya S."/>
            <person name="Nouioui I."/>
            <person name="Flores G.M."/>
            <person name="Shaal M.N."/>
            <person name="Bredoire F."/>
            <person name="Basile F."/>
            <person name="Van Diepen L."/>
            <person name="Ward N.L."/>
        </authorList>
    </citation>
    <scope>NUCLEOTIDE SEQUENCE [LARGE SCALE GENOMIC DNA]</scope>
    <source>
        <strain evidence="1 2">WL48A</strain>
    </source>
</reference>
<comment type="caution">
    <text evidence="1">The sequence shown here is derived from an EMBL/GenBank/DDBJ whole genome shotgun (WGS) entry which is preliminary data.</text>
</comment>
<sequence>MTAFMNTLARRMFELVEPIGVIPYSADEPNEAMFALGFTNYWDTYFAGRAAPLGTSVPAEVVRALFYNFAPGEVARHIPSVWSTTTPQAAIAARQQGCVKALRRILGDLLGTPAFARAVELLTAAALSAPLEGRPMYAALRTLPVPDEAVARLFHAASLLREHRGDGHIAALMAEGIGGLEAHVLVALDSGMPAEEFGRIHHLPTAQLSALVDGMKHRGLVADDGGFTRAGRETKQRIEALTDDLAVAPYSVLDAAQIDELTAALEPLAAALVAAQDRG</sequence>
<dbReference type="InterPro" id="IPR054058">
    <property type="entry name" value="HTH_67"/>
</dbReference>